<name>A0A8H9LFD0_9ACTN</name>
<dbReference type="Pfam" id="PF01370">
    <property type="entry name" value="Epimerase"/>
    <property type="match status" value="1"/>
</dbReference>
<proteinExistence type="predicted"/>
<organism evidence="2 3">
    <name type="scientific">Microbispora bryophytorum</name>
    <dbReference type="NCBI Taxonomy" id="1460882"/>
    <lineage>
        <taxon>Bacteria</taxon>
        <taxon>Bacillati</taxon>
        <taxon>Actinomycetota</taxon>
        <taxon>Actinomycetes</taxon>
        <taxon>Streptosporangiales</taxon>
        <taxon>Streptosporangiaceae</taxon>
        <taxon>Microbispora</taxon>
    </lineage>
</organism>
<dbReference type="PROSITE" id="PS51257">
    <property type="entry name" value="PROKAR_LIPOPROTEIN"/>
    <property type="match status" value="1"/>
</dbReference>
<reference evidence="2" key="1">
    <citation type="journal article" date="2014" name="Int. J. Syst. Evol. Microbiol.">
        <title>Complete genome sequence of Corynebacterium casei LMG S-19264T (=DSM 44701T), isolated from a smear-ripened cheese.</title>
        <authorList>
            <consortium name="US DOE Joint Genome Institute (JGI-PGF)"/>
            <person name="Walter F."/>
            <person name="Albersmeier A."/>
            <person name="Kalinowski J."/>
            <person name="Ruckert C."/>
        </authorList>
    </citation>
    <scope>NUCLEOTIDE SEQUENCE</scope>
    <source>
        <strain evidence="2">CGMCC 4.7138</strain>
    </source>
</reference>
<dbReference type="InterPro" id="IPR036291">
    <property type="entry name" value="NAD(P)-bd_dom_sf"/>
</dbReference>
<dbReference type="Proteomes" id="UP000653480">
    <property type="component" value="Unassembled WGS sequence"/>
</dbReference>
<accession>A0A8H9LFD0</accession>
<evidence type="ECO:0000259" key="1">
    <source>
        <dbReference type="Pfam" id="PF01370"/>
    </source>
</evidence>
<dbReference type="InterPro" id="IPR001509">
    <property type="entry name" value="Epimerase_deHydtase"/>
</dbReference>
<dbReference type="PANTHER" id="PTHR43245">
    <property type="entry name" value="BIFUNCTIONAL POLYMYXIN RESISTANCE PROTEIN ARNA"/>
    <property type="match status" value="1"/>
</dbReference>
<dbReference type="PANTHER" id="PTHR43245:SF55">
    <property type="entry name" value="NAD(P)-BINDING DOMAIN-CONTAINING PROTEIN"/>
    <property type="match status" value="1"/>
</dbReference>
<reference evidence="2" key="2">
    <citation type="submission" date="2020-09" db="EMBL/GenBank/DDBJ databases">
        <authorList>
            <person name="Sun Q."/>
            <person name="Zhou Y."/>
        </authorList>
    </citation>
    <scope>NUCLEOTIDE SEQUENCE</scope>
    <source>
        <strain evidence="2">CGMCC 4.7138</strain>
    </source>
</reference>
<gene>
    <name evidence="2" type="ORF">GCM10011574_48880</name>
</gene>
<evidence type="ECO:0000313" key="2">
    <source>
        <dbReference type="EMBL" id="GGO21479.1"/>
    </source>
</evidence>
<dbReference type="EMBL" id="BMMN01000009">
    <property type="protein sequence ID" value="GGO21479.1"/>
    <property type="molecule type" value="Genomic_DNA"/>
</dbReference>
<protein>
    <recommendedName>
        <fullName evidence="1">NAD-dependent epimerase/dehydratase domain-containing protein</fullName>
    </recommendedName>
</protein>
<dbReference type="OrthoDB" id="9776016at2"/>
<sequence length="346" mass="38249">MKVLYIGGTGTISSACVAESVRRGLDVHVLNRGHTARRRPLPEGVTTLTADVRDRDALRQALAGRAYDCVVDFLGYTAEDAAAAVDLLDGHTAQYVYISSASIYHKPVRRAPFTESTARRNPYLAYARDKIAAEDVLRRAYEERDFPVTIVRPSHTYDDAHPPLPGDWTMWDRVVRGDEIVVPGDGTSLWTLTHADDFAVGLVGLLGAWQALGEDFHITSDEALSWNEIYEVIGRTAATPARLLHLPAEFLPLVAPDWFWSDLIVGDLQHTALFDTTKIRRFVPSFRPVVTWPEGARRLHAWRSAHKEETRPDAATDAVLARLAEGHRAASAAVARLAPDKGDEQG</sequence>
<dbReference type="RefSeq" id="WP_142571859.1">
    <property type="nucleotide sequence ID" value="NZ_BMMN01000009.1"/>
</dbReference>
<dbReference type="AlphaFoldDB" id="A0A8H9LFD0"/>
<dbReference type="InterPro" id="IPR050177">
    <property type="entry name" value="Lipid_A_modif_metabolic_enz"/>
</dbReference>
<comment type="caution">
    <text evidence="2">The sequence shown here is derived from an EMBL/GenBank/DDBJ whole genome shotgun (WGS) entry which is preliminary data.</text>
</comment>
<feature type="domain" description="NAD-dependent epimerase/dehydratase" evidence="1">
    <location>
        <begin position="6"/>
        <end position="208"/>
    </location>
</feature>
<evidence type="ECO:0000313" key="3">
    <source>
        <dbReference type="Proteomes" id="UP000653480"/>
    </source>
</evidence>
<dbReference type="Gene3D" id="3.40.50.720">
    <property type="entry name" value="NAD(P)-binding Rossmann-like Domain"/>
    <property type="match status" value="1"/>
</dbReference>
<dbReference type="SUPFAM" id="SSF51735">
    <property type="entry name" value="NAD(P)-binding Rossmann-fold domains"/>
    <property type="match status" value="1"/>
</dbReference>
<keyword evidence="3" id="KW-1185">Reference proteome</keyword>